<dbReference type="AlphaFoldDB" id="A0A0E9WM39"/>
<keyword evidence="2" id="KW-1133">Transmembrane helix</keyword>
<evidence type="ECO:0000256" key="2">
    <source>
        <dbReference type="SAM" id="Phobius"/>
    </source>
</evidence>
<protein>
    <recommendedName>
        <fullName evidence="4">CD3 gamma/delta subunit Ig-like domain-containing protein</fullName>
    </recommendedName>
</protein>
<dbReference type="GO" id="GO:0004888">
    <property type="term" value="F:transmembrane signaling receptor activity"/>
    <property type="evidence" value="ECO:0007669"/>
    <property type="project" value="TreeGrafter"/>
</dbReference>
<evidence type="ECO:0008006" key="4">
    <source>
        <dbReference type="Google" id="ProtNLM"/>
    </source>
</evidence>
<keyword evidence="2" id="KW-0472">Membrane</keyword>
<dbReference type="GO" id="GO:0007166">
    <property type="term" value="P:cell surface receptor signaling pathway"/>
    <property type="evidence" value="ECO:0007669"/>
    <property type="project" value="TreeGrafter"/>
</dbReference>
<evidence type="ECO:0000256" key="1">
    <source>
        <dbReference type="SAM" id="MobiDB-lite"/>
    </source>
</evidence>
<dbReference type="EMBL" id="GBXM01017118">
    <property type="protein sequence ID" value="JAH91459.1"/>
    <property type="molecule type" value="Transcribed_RNA"/>
</dbReference>
<dbReference type="GO" id="GO:0042105">
    <property type="term" value="C:alpha-beta T cell receptor complex"/>
    <property type="evidence" value="ECO:0007669"/>
    <property type="project" value="TreeGrafter"/>
</dbReference>
<dbReference type="GO" id="GO:0045059">
    <property type="term" value="P:positive thymic T cell selection"/>
    <property type="evidence" value="ECO:0007669"/>
    <property type="project" value="TreeGrafter"/>
</dbReference>
<dbReference type="InterPro" id="IPR015484">
    <property type="entry name" value="CD3_esu/gsu/dsu"/>
</dbReference>
<proteinExistence type="predicted"/>
<feature type="region of interest" description="Disordered" evidence="1">
    <location>
        <begin position="59"/>
        <end position="95"/>
    </location>
</feature>
<reference evidence="3" key="1">
    <citation type="submission" date="2014-11" db="EMBL/GenBank/DDBJ databases">
        <authorList>
            <person name="Amaro Gonzalez C."/>
        </authorList>
    </citation>
    <scope>NUCLEOTIDE SEQUENCE</scope>
</reference>
<feature type="compositionally biased region" description="Polar residues" evidence="1">
    <location>
        <begin position="60"/>
        <end position="85"/>
    </location>
</feature>
<dbReference type="Gene3D" id="1.10.287.770">
    <property type="entry name" value="YojJ-like"/>
    <property type="match status" value="1"/>
</dbReference>
<dbReference type="PANTHER" id="PTHR10570">
    <property type="entry name" value="T-CELL SURFACE GLYCOPROTEIN CD3 GAMMA CHAIN / DELTA CHAIN"/>
    <property type="match status" value="1"/>
</dbReference>
<feature type="transmembrane region" description="Helical" evidence="2">
    <location>
        <begin position="20"/>
        <end position="43"/>
    </location>
</feature>
<keyword evidence="2" id="KW-0812">Transmembrane</keyword>
<dbReference type="PANTHER" id="PTHR10570:SF8">
    <property type="entry name" value="T-CELL SURFACE GLYCOPROTEIN CD3 GAMMA CHAIN"/>
    <property type="match status" value="1"/>
</dbReference>
<dbReference type="GO" id="GO:0009897">
    <property type="term" value="C:external side of plasma membrane"/>
    <property type="evidence" value="ECO:0007669"/>
    <property type="project" value="TreeGrafter"/>
</dbReference>
<reference evidence="3" key="2">
    <citation type="journal article" date="2015" name="Fish Shellfish Immunol.">
        <title>Early steps in the European eel (Anguilla anguilla)-Vibrio vulnificus interaction in the gills: Role of the RtxA13 toxin.</title>
        <authorList>
            <person name="Callol A."/>
            <person name="Pajuelo D."/>
            <person name="Ebbesson L."/>
            <person name="Teles M."/>
            <person name="MacKenzie S."/>
            <person name="Amaro C."/>
        </authorList>
    </citation>
    <scope>NUCLEOTIDE SEQUENCE</scope>
</reference>
<accession>A0A0E9WM39</accession>
<evidence type="ECO:0000313" key="3">
    <source>
        <dbReference type="EMBL" id="JAH91459.1"/>
    </source>
</evidence>
<sequence>MSIYVKFRTCDNCVDLDVGTVAGIVVGEVIATALIGVAVYLLASQPQGKVYRQANKASDRQNLIQNQQNDSTYQPLSHGNASEYSQLEPRRGRKH</sequence>
<name>A0A0E9WM39_ANGAN</name>
<organism evidence="3">
    <name type="scientific">Anguilla anguilla</name>
    <name type="common">European freshwater eel</name>
    <name type="synonym">Muraena anguilla</name>
    <dbReference type="NCBI Taxonomy" id="7936"/>
    <lineage>
        <taxon>Eukaryota</taxon>
        <taxon>Metazoa</taxon>
        <taxon>Chordata</taxon>
        <taxon>Craniata</taxon>
        <taxon>Vertebrata</taxon>
        <taxon>Euteleostomi</taxon>
        <taxon>Actinopterygii</taxon>
        <taxon>Neopterygii</taxon>
        <taxon>Teleostei</taxon>
        <taxon>Anguilliformes</taxon>
        <taxon>Anguillidae</taxon>
        <taxon>Anguilla</taxon>
    </lineage>
</organism>